<keyword evidence="2" id="KW-0698">rRNA processing</keyword>
<dbReference type="AlphaFoldDB" id="A0A6J6EC15"/>
<dbReference type="InterPro" id="IPR008189">
    <property type="entry name" value="rRNA_ssu_MeTfrase_I"/>
</dbReference>
<dbReference type="GO" id="GO:0008168">
    <property type="term" value="F:methyltransferase activity"/>
    <property type="evidence" value="ECO:0007669"/>
    <property type="project" value="UniProtKB-KW"/>
</dbReference>
<evidence type="ECO:0000256" key="1">
    <source>
        <dbReference type="ARBA" id="ARBA00022490"/>
    </source>
</evidence>
<dbReference type="InterPro" id="IPR014777">
    <property type="entry name" value="4pyrrole_Mease_sub1"/>
</dbReference>
<keyword evidence="5" id="KW-0949">S-adenosyl-L-methionine</keyword>
<protein>
    <submittedName>
        <fullName evidence="7">Unannotated protein</fullName>
    </submittedName>
</protein>
<evidence type="ECO:0000256" key="3">
    <source>
        <dbReference type="ARBA" id="ARBA00022603"/>
    </source>
</evidence>
<dbReference type="SUPFAM" id="SSF53790">
    <property type="entry name" value="Tetrapyrrole methylase"/>
    <property type="match status" value="1"/>
</dbReference>
<evidence type="ECO:0000256" key="4">
    <source>
        <dbReference type="ARBA" id="ARBA00022679"/>
    </source>
</evidence>
<evidence type="ECO:0000256" key="5">
    <source>
        <dbReference type="ARBA" id="ARBA00022691"/>
    </source>
</evidence>
<dbReference type="PANTHER" id="PTHR46111">
    <property type="entry name" value="RIBOSOMAL RNA SMALL SUBUNIT METHYLTRANSFERASE I"/>
    <property type="match status" value="1"/>
</dbReference>
<feature type="domain" description="Tetrapyrrole methylase" evidence="6">
    <location>
        <begin position="1"/>
        <end position="201"/>
    </location>
</feature>
<name>A0A6J6EC15_9ZZZZ</name>
<dbReference type="GO" id="GO:0006364">
    <property type="term" value="P:rRNA processing"/>
    <property type="evidence" value="ECO:0007669"/>
    <property type="project" value="UniProtKB-KW"/>
</dbReference>
<dbReference type="PIRSF" id="PIRSF005917">
    <property type="entry name" value="MTase_YraL"/>
    <property type="match status" value="1"/>
</dbReference>
<dbReference type="Gene3D" id="3.30.950.10">
    <property type="entry name" value="Methyltransferase, Cobalt-precorrin-4 Transmethylase, Domain 2"/>
    <property type="match status" value="1"/>
</dbReference>
<dbReference type="PANTHER" id="PTHR46111:SF1">
    <property type="entry name" value="RIBOSOMAL RNA SMALL SUBUNIT METHYLTRANSFERASE I"/>
    <property type="match status" value="1"/>
</dbReference>
<proteinExistence type="inferred from homology"/>
<keyword evidence="3" id="KW-0489">Methyltransferase</keyword>
<dbReference type="GO" id="GO:0032259">
    <property type="term" value="P:methylation"/>
    <property type="evidence" value="ECO:0007669"/>
    <property type="project" value="UniProtKB-KW"/>
</dbReference>
<sequence>MLIVAATPIGNLGDASPRLREALASADIIVAEDTRVAKSLIRGLDIATHARFLSANEHSESAGVDDIVSQAIASSVVLISDAGMPLVSDPGYLLVSAARVRNIPITVIPGPSAGLSALAVSGLPTDRFIHEGFIPKKGRTGYFESLANEPRTLIFFESPHRLAQSLGDMAQVFGGDRAACVAREITKMFEEIAWGTLRDLAARFSGSVKGEIVVVVGGAPSRSGEVGGALDAVRALMSEGVKRSEACASVAKEWGIPKGELYRASHGGDAE</sequence>
<evidence type="ECO:0000259" key="6">
    <source>
        <dbReference type="Pfam" id="PF00590"/>
    </source>
</evidence>
<keyword evidence="4" id="KW-0808">Transferase</keyword>
<accession>A0A6J6EC15</accession>
<evidence type="ECO:0000313" key="7">
    <source>
        <dbReference type="EMBL" id="CAB4572879.1"/>
    </source>
</evidence>
<dbReference type="CDD" id="cd11648">
    <property type="entry name" value="RsmI"/>
    <property type="match status" value="1"/>
</dbReference>
<dbReference type="InterPro" id="IPR018063">
    <property type="entry name" value="SAM_MeTrfase_RsmI_CS"/>
</dbReference>
<evidence type="ECO:0000256" key="2">
    <source>
        <dbReference type="ARBA" id="ARBA00022552"/>
    </source>
</evidence>
<organism evidence="7">
    <name type="scientific">freshwater metagenome</name>
    <dbReference type="NCBI Taxonomy" id="449393"/>
    <lineage>
        <taxon>unclassified sequences</taxon>
        <taxon>metagenomes</taxon>
        <taxon>ecological metagenomes</taxon>
    </lineage>
</organism>
<keyword evidence="1" id="KW-0963">Cytoplasm</keyword>
<dbReference type="InterPro" id="IPR000878">
    <property type="entry name" value="4pyrrol_Mease"/>
</dbReference>
<dbReference type="PROSITE" id="PS01296">
    <property type="entry name" value="RSMI"/>
    <property type="match status" value="1"/>
</dbReference>
<dbReference type="HAMAP" id="MF_01877">
    <property type="entry name" value="16SrRNA_methyltr_I"/>
    <property type="match status" value="1"/>
</dbReference>
<dbReference type="InterPro" id="IPR014776">
    <property type="entry name" value="4pyrrole_Mease_sub2"/>
</dbReference>
<dbReference type="Gene3D" id="3.40.1010.10">
    <property type="entry name" value="Cobalt-precorrin-4 Transmethylase, Domain 1"/>
    <property type="match status" value="1"/>
</dbReference>
<dbReference type="NCBIfam" id="TIGR00096">
    <property type="entry name" value="16S rRNA (cytidine(1402)-2'-O)-methyltransferase"/>
    <property type="match status" value="1"/>
</dbReference>
<gene>
    <name evidence="7" type="ORF">UFOPK1684_00850</name>
</gene>
<dbReference type="Pfam" id="PF00590">
    <property type="entry name" value="TP_methylase"/>
    <property type="match status" value="1"/>
</dbReference>
<reference evidence="7" key="1">
    <citation type="submission" date="2020-05" db="EMBL/GenBank/DDBJ databases">
        <authorList>
            <person name="Chiriac C."/>
            <person name="Salcher M."/>
            <person name="Ghai R."/>
            <person name="Kavagutti S V."/>
        </authorList>
    </citation>
    <scope>NUCLEOTIDE SEQUENCE</scope>
</reference>
<dbReference type="EMBL" id="CAEZTM010000035">
    <property type="protein sequence ID" value="CAB4572879.1"/>
    <property type="molecule type" value="Genomic_DNA"/>
</dbReference>
<dbReference type="FunFam" id="3.30.950.10:FF:000002">
    <property type="entry name" value="Ribosomal RNA small subunit methyltransferase I"/>
    <property type="match status" value="1"/>
</dbReference>
<dbReference type="InterPro" id="IPR035996">
    <property type="entry name" value="4pyrrol_Methylase_sf"/>
</dbReference>